<dbReference type="PANTHER" id="PTHR35006">
    <property type="entry name" value="GLYOXALASE FAMILY PROTEIN (AFU_ORTHOLOGUE AFUA_5G14830)"/>
    <property type="match status" value="1"/>
</dbReference>
<organism evidence="2 3">
    <name type="scientific">Chaetomium fimeti</name>
    <dbReference type="NCBI Taxonomy" id="1854472"/>
    <lineage>
        <taxon>Eukaryota</taxon>
        <taxon>Fungi</taxon>
        <taxon>Dikarya</taxon>
        <taxon>Ascomycota</taxon>
        <taxon>Pezizomycotina</taxon>
        <taxon>Sordariomycetes</taxon>
        <taxon>Sordariomycetidae</taxon>
        <taxon>Sordariales</taxon>
        <taxon>Chaetomiaceae</taxon>
        <taxon>Chaetomium</taxon>
    </lineage>
</organism>
<sequence>MTINHTGIRVPAAQHTAIVAWYEAALAPLGYTKAMTFMDDLVVGFADSSGAVDWWVTSSAAVPPGVPAPEPATVGADVAAALPTHTAFAAKDRAGVEAFHQAAVAAGGKCNGKPGLRDYTPTYFAAFVLDPAGNNIEAICLAAV</sequence>
<evidence type="ECO:0000259" key="1">
    <source>
        <dbReference type="Pfam" id="PF00903"/>
    </source>
</evidence>
<accession>A0AAE0LMU3</accession>
<reference evidence="2" key="2">
    <citation type="submission" date="2023-06" db="EMBL/GenBank/DDBJ databases">
        <authorList>
            <consortium name="Lawrence Berkeley National Laboratory"/>
            <person name="Haridas S."/>
            <person name="Hensen N."/>
            <person name="Bonometti L."/>
            <person name="Westerberg I."/>
            <person name="Brannstrom I.O."/>
            <person name="Guillou S."/>
            <person name="Cros-Aarteil S."/>
            <person name="Calhoun S."/>
            <person name="Kuo A."/>
            <person name="Mondo S."/>
            <person name="Pangilinan J."/>
            <person name="Riley R."/>
            <person name="Labutti K."/>
            <person name="Andreopoulos B."/>
            <person name="Lipzen A."/>
            <person name="Chen C."/>
            <person name="Yanf M."/>
            <person name="Daum C."/>
            <person name="Ng V."/>
            <person name="Clum A."/>
            <person name="Steindorff A."/>
            <person name="Ohm R."/>
            <person name="Martin F."/>
            <person name="Silar P."/>
            <person name="Natvig D."/>
            <person name="Lalanne C."/>
            <person name="Gautier V."/>
            <person name="Ament-Velasquez S.L."/>
            <person name="Kruys A."/>
            <person name="Hutchinson M.I."/>
            <person name="Powell A.J."/>
            <person name="Barry K."/>
            <person name="Miller A.N."/>
            <person name="Grigoriev I.V."/>
            <person name="Debuchy R."/>
            <person name="Gladieux P."/>
            <person name="Thoren M.H."/>
            <person name="Johannesson H."/>
        </authorList>
    </citation>
    <scope>NUCLEOTIDE SEQUENCE</scope>
    <source>
        <strain evidence="2">CBS 168.71</strain>
    </source>
</reference>
<name>A0AAE0LMU3_9PEZI</name>
<keyword evidence="3" id="KW-1185">Reference proteome</keyword>
<gene>
    <name evidence="2" type="ORF">B0H64DRAFT_49845</name>
</gene>
<dbReference type="InterPro" id="IPR029068">
    <property type="entry name" value="Glyas_Bleomycin-R_OHBP_Dase"/>
</dbReference>
<dbReference type="Gene3D" id="3.10.180.10">
    <property type="entry name" value="2,3-Dihydroxybiphenyl 1,2-Dioxygenase, domain 1"/>
    <property type="match status" value="1"/>
</dbReference>
<protein>
    <recommendedName>
        <fullName evidence="1">Glyoxalase/fosfomycin resistance/dioxygenase domain-containing protein</fullName>
    </recommendedName>
</protein>
<evidence type="ECO:0000313" key="2">
    <source>
        <dbReference type="EMBL" id="KAK3290942.1"/>
    </source>
</evidence>
<evidence type="ECO:0000313" key="3">
    <source>
        <dbReference type="Proteomes" id="UP001278766"/>
    </source>
</evidence>
<feature type="domain" description="Glyoxalase/fosfomycin resistance/dioxygenase" evidence="1">
    <location>
        <begin position="39"/>
        <end position="137"/>
    </location>
</feature>
<dbReference type="GeneID" id="87845287"/>
<dbReference type="PANTHER" id="PTHR35006:SF2">
    <property type="entry name" value="GLYOXALASE FAMILY PROTEIN (AFU_ORTHOLOGUE AFUA_5G14830)"/>
    <property type="match status" value="1"/>
</dbReference>
<dbReference type="Pfam" id="PF00903">
    <property type="entry name" value="Glyoxalase"/>
    <property type="match status" value="1"/>
</dbReference>
<dbReference type="Proteomes" id="UP001278766">
    <property type="component" value="Unassembled WGS sequence"/>
</dbReference>
<dbReference type="RefSeq" id="XP_062654456.1">
    <property type="nucleotide sequence ID" value="XM_062808339.1"/>
</dbReference>
<dbReference type="SUPFAM" id="SSF54593">
    <property type="entry name" value="Glyoxalase/Bleomycin resistance protein/Dihydroxybiphenyl dioxygenase"/>
    <property type="match status" value="1"/>
</dbReference>
<reference evidence="2" key="1">
    <citation type="journal article" date="2023" name="Mol. Phylogenet. Evol.">
        <title>Genome-scale phylogeny and comparative genomics of the fungal order Sordariales.</title>
        <authorList>
            <person name="Hensen N."/>
            <person name="Bonometti L."/>
            <person name="Westerberg I."/>
            <person name="Brannstrom I.O."/>
            <person name="Guillou S."/>
            <person name="Cros-Aarteil S."/>
            <person name="Calhoun S."/>
            <person name="Haridas S."/>
            <person name="Kuo A."/>
            <person name="Mondo S."/>
            <person name="Pangilinan J."/>
            <person name="Riley R."/>
            <person name="LaButti K."/>
            <person name="Andreopoulos B."/>
            <person name="Lipzen A."/>
            <person name="Chen C."/>
            <person name="Yan M."/>
            <person name="Daum C."/>
            <person name="Ng V."/>
            <person name="Clum A."/>
            <person name="Steindorff A."/>
            <person name="Ohm R.A."/>
            <person name="Martin F."/>
            <person name="Silar P."/>
            <person name="Natvig D.O."/>
            <person name="Lalanne C."/>
            <person name="Gautier V."/>
            <person name="Ament-Velasquez S.L."/>
            <person name="Kruys A."/>
            <person name="Hutchinson M.I."/>
            <person name="Powell A.J."/>
            <person name="Barry K."/>
            <person name="Miller A.N."/>
            <person name="Grigoriev I.V."/>
            <person name="Debuchy R."/>
            <person name="Gladieux P."/>
            <person name="Hiltunen Thoren M."/>
            <person name="Johannesson H."/>
        </authorList>
    </citation>
    <scope>NUCLEOTIDE SEQUENCE</scope>
    <source>
        <strain evidence="2">CBS 168.71</strain>
    </source>
</reference>
<proteinExistence type="predicted"/>
<dbReference type="CDD" id="cd07262">
    <property type="entry name" value="VOC_like"/>
    <property type="match status" value="1"/>
</dbReference>
<comment type="caution">
    <text evidence="2">The sequence shown here is derived from an EMBL/GenBank/DDBJ whole genome shotgun (WGS) entry which is preliminary data.</text>
</comment>
<dbReference type="EMBL" id="JAUEPN010000011">
    <property type="protein sequence ID" value="KAK3290942.1"/>
    <property type="molecule type" value="Genomic_DNA"/>
</dbReference>
<dbReference type="AlphaFoldDB" id="A0AAE0LMU3"/>
<dbReference type="InterPro" id="IPR004360">
    <property type="entry name" value="Glyas_Fos-R_dOase_dom"/>
</dbReference>